<dbReference type="RefSeq" id="WP_009650525.1">
    <property type="nucleotide sequence ID" value="NC_009715.2"/>
</dbReference>
<dbReference type="NCBIfam" id="TIGR00397">
    <property type="entry name" value="mauM_napG"/>
    <property type="match status" value="1"/>
</dbReference>
<evidence type="ECO:0000313" key="10">
    <source>
        <dbReference type="Proteomes" id="UP000006380"/>
    </source>
</evidence>
<dbReference type="InterPro" id="IPR006311">
    <property type="entry name" value="TAT_signal"/>
</dbReference>
<dbReference type="PROSITE" id="PS00198">
    <property type="entry name" value="4FE4S_FER_1"/>
    <property type="match status" value="1"/>
</dbReference>
<dbReference type="Proteomes" id="UP000006380">
    <property type="component" value="Chromosome"/>
</dbReference>
<dbReference type="InterPro" id="IPR004494">
    <property type="entry name" value="MauM_NapG"/>
</dbReference>
<keyword evidence="7" id="KW-0411">Iron-sulfur</keyword>
<dbReference type="PROSITE" id="PS51318">
    <property type="entry name" value="TAT"/>
    <property type="match status" value="1"/>
</dbReference>
<dbReference type="SUPFAM" id="SSF54862">
    <property type="entry name" value="4Fe-4S ferredoxins"/>
    <property type="match status" value="1"/>
</dbReference>
<feature type="domain" description="4Fe-4S ferredoxin-type" evidence="8">
    <location>
        <begin position="47"/>
        <end position="77"/>
    </location>
</feature>
<evidence type="ECO:0000256" key="7">
    <source>
        <dbReference type="ARBA" id="ARBA00023014"/>
    </source>
</evidence>
<dbReference type="EC" id="1.7.99.4" evidence="9"/>
<dbReference type="EMBL" id="CP000767">
    <property type="protein sequence ID" value="EAT99739.1"/>
    <property type="molecule type" value="Genomic_DNA"/>
</dbReference>
<keyword evidence="9" id="KW-0560">Oxidoreductase</keyword>
<evidence type="ECO:0000256" key="4">
    <source>
        <dbReference type="ARBA" id="ARBA00022737"/>
    </source>
</evidence>
<keyword evidence="5" id="KW-0249">Electron transport</keyword>
<dbReference type="InterPro" id="IPR050294">
    <property type="entry name" value="RnfB_subfamily"/>
</dbReference>
<dbReference type="PROSITE" id="PS51379">
    <property type="entry name" value="4FE4S_FER_2"/>
    <property type="match status" value="3"/>
</dbReference>
<keyword evidence="10" id="KW-1185">Reference proteome</keyword>
<keyword evidence="6" id="KW-0408">Iron</keyword>
<feature type="domain" description="4Fe-4S ferredoxin-type" evidence="8">
    <location>
        <begin position="84"/>
        <end position="117"/>
    </location>
</feature>
<dbReference type="KEGG" id="ccv:CCV52592_1929"/>
<dbReference type="AlphaFoldDB" id="A7GZP4"/>
<dbReference type="NCBIfam" id="NF007012">
    <property type="entry name" value="PRK09476.1"/>
    <property type="match status" value="1"/>
</dbReference>
<keyword evidence="3" id="KW-0479">Metal-binding</keyword>
<dbReference type="PANTHER" id="PTHR42859">
    <property type="entry name" value="OXIDOREDUCTASE"/>
    <property type="match status" value="1"/>
</dbReference>
<dbReference type="GeneID" id="61002699"/>
<evidence type="ECO:0000313" key="9">
    <source>
        <dbReference type="EMBL" id="EAT99739.1"/>
    </source>
</evidence>
<sequence length="255" mass="27836">MQNLDLKNRREVLKFGLKALALAAGGGFVWRQATQAAPLVLLRPPAAKPEKEFIASCIRCGLCVQACPFDTLSLAKLGDGISAGTPFFRPREIPCYMCEDIPCVPVCPTGALDVNLVSTDGKLDIEKAKMGVAVVDMKNCVAYWGIQCDACYRACPLLDKALYLEYKRNERTQKHAFLLPIVDSDVCTGCGVCERACITQKPAIVVLNREVALGAVGDNYVKGWVKEDERRVDEADSTIKLDSKKATDYLNGGEL</sequence>
<evidence type="ECO:0000256" key="6">
    <source>
        <dbReference type="ARBA" id="ARBA00023004"/>
    </source>
</evidence>
<dbReference type="Gene3D" id="3.30.70.20">
    <property type="match status" value="2"/>
</dbReference>
<keyword evidence="2" id="KW-0004">4Fe-4S</keyword>
<dbReference type="InterPro" id="IPR017900">
    <property type="entry name" value="4Fe4S_Fe_S_CS"/>
</dbReference>
<gene>
    <name evidence="9" type="primary">napG</name>
    <name evidence="9" type="ORF">CCV52592_1929</name>
</gene>
<protein>
    <submittedName>
        <fullName evidence="9">Menaquinol dehydrogenase NapGH, periplasmic component NapG</fullName>
        <ecNumber evidence="9">1.7.99.4</ecNumber>
    </submittedName>
</protein>
<proteinExistence type="predicted"/>
<dbReference type="CDD" id="cd16373">
    <property type="entry name" value="DMSOR_beta_like"/>
    <property type="match status" value="1"/>
</dbReference>
<evidence type="ECO:0000256" key="2">
    <source>
        <dbReference type="ARBA" id="ARBA00022485"/>
    </source>
</evidence>
<dbReference type="HOGENOM" id="CLU_077329_0_0_7"/>
<dbReference type="GO" id="GO:0046872">
    <property type="term" value="F:metal ion binding"/>
    <property type="evidence" value="ECO:0007669"/>
    <property type="project" value="UniProtKB-KW"/>
</dbReference>
<dbReference type="Pfam" id="PF12838">
    <property type="entry name" value="Fer4_7"/>
    <property type="match status" value="2"/>
</dbReference>
<name>A7GZP4_CAMC5</name>
<dbReference type="GO" id="GO:0051539">
    <property type="term" value="F:4 iron, 4 sulfur cluster binding"/>
    <property type="evidence" value="ECO:0007669"/>
    <property type="project" value="UniProtKB-KW"/>
</dbReference>
<evidence type="ECO:0000256" key="1">
    <source>
        <dbReference type="ARBA" id="ARBA00022448"/>
    </source>
</evidence>
<reference evidence="9" key="1">
    <citation type="submission" date="2016-07" db="EMBL/GenBank/DDBJ databases">
        <title>Comparative genomics of the Campylobacter concisus group.</title>
        <authorList>
            <person name="Miller W.G."/>
            <person name="Yee E."/>
            <person name="Chapman M.H."/>
            <person name="Huynh S."/>
            <person name="Bono J.L."/>
            <person name="On S.L.W."/>
            <person name="StLeger J."/>
            <person name="Foster G."/>
            <person name="Parker C.T."/>
        </authorList>
    </citation>
    <scope>NUCLEOTIDE SEQUENCE</scope>
    <source>
        <strain evidence="9">525.92</strain>
    </source>
</reference>
<dbReference type="OrthoDB" id="9808559at2"/>
<organism evidence="9 10">
    <name type="scientific">Campylobacter curvus (strain 525.92)</name>
    <dbReference type="NCBI Taxonomy" id="360105"/>
    <lineage>
        <taxon>Bacteria</taxon>
        <taxon>Pseudomonadati</taxon>
        <taxon>Campylobacterota</taxon>
        <taxon>Epsilonproteobacteria</taxon>
        <taxon>Campylobacterales</taxon>
        <taxon>Campylobacteraceae</taxon>
        <taxon>Campylobacter</taxon>
    </lineage>
</organism>
<accession>A7GZP4</accession>
<evidence type="ECO:0000256" key="5">
    <source>
        <dbReference type="ARBA" id="ARBA00022982"/>
    </source>
</evidence>
<dbReference type="STRING" id="360105.CCV52592_1929"/>
<keyword evidence="4" id="KW-0677">Repeat</keyword>
<evidence type="ECO:0000259" key="8">
    <source>
        <dbReference type="PROSITE" id="PS51379"/>
    </source>
</evidence>
<dbReference type="InterPro" id="IPR017896">
    <property type="entry name" value="4Fe4S_Fe-S-bd"/>
</dbReference>
<dbReference type="GO" id="GO:0016491">
    <property type="term" value="F:oxidoreductase activity"/>
    <property type="evidence" value="ECO:0007669"/>
    <property type="project" value="UniProtKB-KW"/>
</dbReference>
<keyword evidence="1" id="KW-0813">Transport</keyword>
<dbReference type="PANTHER" id="PTHR42859:SF10">
    <property type="entry name" value="DIMETHYLSULFOXIDE REDUCTASE CHAIN B"/>
    <property type="match status" value="1"/>
</dbReference>
<feature type="domain" description="4Fe-4S ferredoxin-type" evidence="8">
    <location>
        <begin position="178"/>
        <end position="209"/>
    </location>
</feature>
<evidence type="ECO:0000256" key="3">
    <source>
        <dbReference type="ARBA" id="ARBA00022723"/>
    </source>
</evidence>